<evidence type="ECO:0000313" key="1">
    <source>
        <dbReference type="EMBL" id="ASQ47392.1"/>
    </source>
</evidence>
<keyword evidence="2" id="KW-1185">Reference proteome</keyword>
<accession>A0A222P6D4</accession>
<name>A0A222P6D4_9GAMM</name>
<evidence type="ECO:0000313" key="2">
    <source>
        <dbReference type="Proteomes" id="UP000201728"/>
    </source>
</evidence>
<dbReference type="AlphaFoldDB" id="A0A222P6D4"/>
<gene>
    <name evidence="1" type="ORF">clem_14330</name>
</gene>
<protein>
    <submittedName>
        <fullName evidence="1">Uncharacterized protein</fullName>
    </submittedName>
</protein>
<sequence>MYRSIKPLRRNNLKNNFLLYDTARYLFEILLEVKPGFAPASDNAIVPLDILREAYTECYKLEYEPIIMVSSKFNHQTGSTVYYSLQQPSLCTYSPKARNASTAITDLIELVGVVGKYKTDFSLPIRECKILS</sequence>
<dbReference type="EMBL" id="CP016397">
    <property type="protein sequence ID" value="ASQ47392.1"/>
    <property type="molecule type" value="Genomic_DNA"/>
</dbReference>
<dbReference type="KEGG" id="lcd:clem_14330"/>
<proteinExistence type="predicted"/>
<dbReference type="Proteomes" id="UP000201728">
    <property type="component" value="Chromosome"/>
</dbReference>
<organism evidence="1 2">
    <name type="scientific">Legionella clemsonensis</name>
    <dbReference type="NCBI Taxonomy" id="1867846"/>
    <lineage>
        <taxon>Bacteria</taxon>
        <taxon>Pseudomonadati</taxon>
        <taxon>Pseudomonadota</taxon>
        <taxon>Gammaproteobacteria</taxon>
        <taxon>Legionellales</taxon>
        <taxon>Legionellaceae</taxon>
        <taxon>Legionella</taxon>
    </lineage>
</organism>
<reference evidence="2" key="1">
    <citation type="submission" date="2016-07" db="EMBL/GenBank/DDBJ databases">
        <authorList>
            <person name="Florea S."/>
            <person name="Webb J.S."/>
            <person name="Jaromczyk J."/>
            <person name="Schardl C.L."/>
        </authorList>
    </citation>
    <scope>NUCLEOTIDE SEQUENCE [LARGE SCALE GENOMIC DNA]</scope>
    <source>
        <strain evidence="2">CDC-D5610</strain>
    </source>
</reference>